<dbReference type="NCBIfam" id="NF002325">
    <property type="entry name" value="PRK01278.1"/>
    <property type="match status" value="1"/>
</dbReference>
<dbReference type="NCBIfam" id="NF003397">
    <property type="entry name" value="PRK04612.1"/>
    <property type="match status" value="1"/>
</dbReference>
<dbReference type="InterPro" id="IPR050103">
    <property type="entry name" value="Class-III_PLP-dep_AT"/>
</dbReference>
<dbReference type="InterPro" id="IPR015422">
    <property type="entry name" value="PyrdxlP-dep_Trfase_small"/>
</dbReference>
<dbReference type="EC" id="2.6.1.11" evidence="4"/>
<evidence type="ECO:0000256" key="4">
    <source>
        <dbReference type="HAMAP-Rule" id="MF_01107"/>
    </source>
</evidence>
<feature type="binding site" evidence="4">
    <location>
        <begin position="272"/>
        <end position="275"/>
    </location>
    <ligand>
        <name>pyridoxal 5'-phosphate</name>
        <dbReference type="ChEBI" id="CHEBI:597326"/>
    </ligand>
</feature>
<dbReference type="PROSITE" id="PS00600">
    <property type="entry name" value="AA_TRANSFER_CLASS_3"/>
    <property type="match status" value="1"/>
</dbReference>
<dbReference type="InterPro" id="IPR005814">
    <property type="entry name" value="Aminotrans_3"/>
</dbReference>
<dbReference type="NCBIfam" id="TIGR00707">
    <property type="entry name" value="argD"/>
    <property type="match status" value="1"/>
</dbReference>
<feature type="binding site" evidence="4">
    <location>
        <position position="330"/>
    </location>
    <ligand>
        <name>pyridoxal 5'-phosphate</name>
        <dbReference type="ChEBI" id="CHEBI:597326"/>
    </ligand>
</feature>
<comment type="similarity">
    <text evidence="4">Belongs to the class-III pyridoxal-phosphate-dependent aminotransferase family. ArgD subfamily.</text>
</comment>
<keyword evidence="4" id="KW-0028">Amino-acid biosynthesis</keyword>
<dbReference type="InterPro" id="IPR015424">
    <property type="entry name" value="PyrdxlP-dep_Trfase"/>
</dbReference>
<feature type="binding site" evidence="4">
    <location>
        <position position="329"/>
    </location>
    <ligand>
        <name>N(2)-acetyl-L-ornithine</name>
        <dbReference type="ChEBI" id="CHEBI:57805"/>
    </ligand>
</feature>
<dbReference type="PIRSF" id="PIRSF000521">
    <property type="entry name" value="Transaminase_4ab_Lys_Orn"/>
    <property type="match status" value="1"/>
</dbReference>
<organism evidence="5 6">
    <name type="scientific">Dyella caseinilytica</name>
    <dbReference type="NCBI Taxonomy" id="1849581"/>
    <lineage>
        <taxon>Bacteria</taxon>
        <taxon>Pseudomonadati</taxon>
        <taxon>Pseudomonadota</taxon>
        <taxon>Gammaproteobacteria</taxon>
        <taxon>Lysobacterales</taxon>
        <taxon>Rhodanobacteraceae</taxon>
        <taxon>Dyella</taxon>
    </lineage>
</organism>
<dbReference type="CDD" id="cd00610">
    <property type="entry name" value="OAT_like"/>
    <property type="match status" value="1"/>
</dbReference>
<feature type="binding site" evidence="4">
    <location>
        <position position="186"/>
    </location>
    <ligand>
        <name>pyridoxal 5'-phosphate</name>
        <dbReference type="ChEBI" id="CHEBI:597326"/>
    </ligand>
</feature>
<dbReference type="EMBL" id="CP064030">
    <property type="protein sequence ID" value="QRN54223.1"/>
    <property type="molecule type" value="Genomic_DNA"/>
</dbReference>
<dbReference type="Pfam" id="PF00202">
    <property type="entry name" value="Aminotran_3"/>
    <property type="match status" value="1"/>
</dbReference>
<keyword evidence="2 4" id="KW-0808">Transferase</keyword>
<evidence type="ECO:0000256" key="3">
    <source>
        <dbReference type="ARBA" id="ARBA00022898"/>
    </source>
</evidence>
<comment type="subunit">
    <text evidence="4">Homodimer.</text>
</comment>
<proteinExistence type="inferred from homology"/>
<dbReference type="InterPro" id="IPR004636">
    <property type="entry name" value="AcOrn/SuccOrn_fam"/>
</dbReference>
<comment type="miscellaneous">
    <text evidence="4">May also have succinyldiaminopimelate aminotransferase activity, thus carrying out the corresponding step in lysine biosynthesis.</text>
</comment>
<reference evidence="5 6" key="1">
    <citation type="submission" date="2020-10" db="EMBL/GenBank/DDBJ databases">
        <title>Phylogeny of dyella-like bacteria.</title>
        <authorList>
            <person name="Fu J."/>
        </authorList>
    </citation>
    <scope>NUCLEOTIDE SEQUENCE [LARGE SCALE GENOMIC DNA]</scope>
    <source>
        <strain evidence="5 6">DHOB09</strain>
    </source>
</reference>
<keyword evidence="3 4" id="KW-0663">Pyridoxal phosphate</keyword>
<dbReference type="Gene3D" id="3.40.640.10">
    <property type="entry name" value="Type I PLP-dependent aspartate aminotransferase-like (Major domain)"/>
    <property type="match status" value="1"/>
</dbReference>
<feature type="modified residue" description="N6-(pyridoxal phosphate)lysine" evidence="4">
    <location>
        <position position="301"/>
    </location>
</feature>
<keyword evidence="4" id="KW-0055">Arginine biosynthesis</keyword>
<keyword evidence="4" id="KW-0963">Cytoplasm</keyword>
<dbReference type="PANTHER" id="PTHR11986:SF113">
    <property type="entry name" value="SUCCINYLORNITHINE TRANSAMINASE"/>
    <property type="match status" value="1"/>
</dbReference>
<name>A0ABX7GVX8_9GAMM</name>
<dbReference type="PANTHER" id="PTHR11986">
    <property type="entry name" value="AMINOTRANSFERASE CLASS III"/>
    <property type="match status" value="1"/>
</dbReference>
<feature type="binding site" evidence="4">
    <location>
        <begin position="152"/>
        <end position="153"/>
    </location>
    <ligand>
        <name>pyridoxal 5'-phosphate</name>
        <dbReference type="ChEBI" id="CHEBI:597326"/>
    </ligand>
</feature>
<evidence type="ECO:0000256" key="1">
    <source>
        <dbReference type="ARBA" id="ARBA00022576"/>
    </source>
</evidence>
<sequence>MHNACVWYARLASVRSAGYDAGTPLPPSWHGHCRPARGLPCTHSQEFFVSSLVDLGKRYWLPVYKPRELVLDHGKGARVWDTERRDYIDFGAGIAVNALGHQDPDLLDALTTQAGKLWHSSNVFYTEPPLHLAQELVEASGFAERVFLCNSGAEANEAAIKLVRKWAAAQGRSPEQRVIITFRGSFHGRTLATVTATAQPKYQEGYEPLPGGFRYLDFNDASALEKAFAAGDVAAVMLEPVQGEGGVLPAAPGYLKRVRELCDIHGALLVLDEIQCGMGRTGTLFAHTQDEVKPDIVTLAKALGCGFPIGAMLAGSKVAQIMQFGAHGTTFGGNPMAAAVARVALRKLSSHELLKNVEHQSGKLRDALASLSAELGVFSEVRGRGLMLGGVLSEAYRGKAGELLDFAAAHGLLLLQAGPDVLRFVPPLNITDEELAEGLARLRAALSAFVAR</sequence>
<protein>
    <recommendedName>
        <fullName evidence="4">Acetylornithine aminotransferase</fullName>
        <shortName evidence="4">ACOAT</shortName>
        <ecNumber evidence="4">2.6.1.11</ecNumber>
    </recommendedName>
</protein>
<dbReference type="InterPro" id="IPR049704">
    <property type="entry name" value="Aminotrans_3_PPA_site"/>
</dbReference>
<comment type="cofactor">
    <cofactor evidence="4">
        <name>pyridoxal 5'-phosphate</name>
        <dbReference type="ChEBI" id="CHEBI:597326"/>
    </cofactor>
    <text evidence="4">Binds 1 pyridoxal phosphate per subunit.</text>
</comment>
<dbReference type="SUPFAM" id="SSF53383">
    <property type="entry name" value="PLP-dependent transferases"/>
    <property type="match status" value="1"/>
</dbReference>
<evidence type="ECO:0000256" key="2">
    <source>
        <dbReference type="ARBA" id="ARBA00022679"/>
    </source>
</evidence>
<dbReference type="HAMAP" id="MF_01107">
    <property type="entry name" value="ArgD_aminotrans_3"/>
    <property type="match status" value="1"/>
</dbReference>
<dbReference type="Gene3D" id="3.90.1150.10">
    <property type="entry name" value="Aspartate Aminotransferase, domain 1"/>
    <property type="match status" value="1"/>
</dbReference>
<accession>A0ABX7GVX8</accession>
<keyword evidence="1 4" id="KW-0032">Aminotransferase</keyword>
<feature type="binding site" evidence="4">
    <location>
        <position position="189"/>
    </location>
    <ligand>
        <name>N(2)-acetyl-L-ornithine</name>
        <dbReference type="ChEBI" id="CHEBI:57805"/>
    </ligand>
</feature>
<dbReference type="InterPro" id="IPR015421">
    <property type="entry name" value="PyrdxlP-dep_Trfase_major"/>
</dbReference>
<evidence type="ECO:0000313" key="6">
    <source>
        <dbReference type="Proteomes" id="UP000663181"/>
    </source>
</evidence>
<keyword evidence="6" id="KW-1185">Reference proteome</keyword>
<comment type="pathway">
    <text evidence="4">Amino-acid biosynthesis; L-arginine biosynthesis; N(2)-acetyl-L-ornithine from L-glutamate: step 4/4.</text>
</comment>
<comment type="subcellular location">
    <subcellularLocation>
        <location evidence="4">Cytoplasm</location>
    </subcellularLocation>
</comment>
<comment type="catalytic activity">
    <reaction evidence="4">
        <text>N(2)-acetyl-L-ornithine + 2-oxoglutarate = N-acetyl-L-glutamate 5-semialdehyde + L-glutamate</text>
        <dbReference type="Rhea" id="RHEA:18049"/>
        <dbReference type="ChEBI" id="CHEBI:16810"/>
        <dbReference type="ChEBI" id="CHEBI:29123"/>
        <dbReference type="ChEBI" id="CHEBI:29985"/>
        <dbReference type="ChEBI" id="CHEBI:57805"/>
        <dbReference type="EC" id="2.6.1.11"/>
    </reaction>
</comment>
<evidence type="ECO:0000313" key="5">
    <source>
        <dbReference type="EMBL" id="QRN54223.1"/>
    </source>
</evidence>
<gene>
    <name evidence="4" type="primary">argD</name>
    <name evidence="5" type="ORF">ISN74_02155</name>
</gene>
<dbReference type="Proteomes" id="UP000663181">
    <property type="component" value="Chromosome"/>
</dbReference>